<name>A0A081KCX1_9GAMM</name>
<keyword evidence="1" id="KW-0812">Transmembrane</keyword>
<accession>A0A081KCX1</accession>
<dbReference type="AlphaFoldDB" id="A0A081KCX1"/>
<feature type="transmembrane region" description="Helical" evidence="1">
    <location>
        <begin position="36"/>
        <end position="54"/>
    </location>
</feature>
<reference evidence="2 3" key="1">
    <citation type="submission" date="2014-06" db="EMBL/GenBank/DDBJ databases">
        <title>Whole Genome Sequences of Three Symbiotic Endozoicomonas Bacteria.</title>
        <authorList>
            <person name="Neave M.J."/>
            <person name="Apprill A."/>
            <person name="Voolstra C.R."/>
        </authorList>
    </citation>
    <scope>NUCLEOTIDE SEQUENCE [LARGE SCALE GENOMIC DNA]</scope>
    <source>
        <strain evidence="2 3">DSM 22380</strain>
    </source>
</reference>
<evidence type="ECO:0000256" key="1">
    <source>
        <dbReference type="SAM" id="Phobius"/>
    </source>
</evidence>
<organism evidence="2 3">
    <name type="scientific">Endozoicomonas elysicola</name>
    <dbReference type="NCBI Taxonomy" id="305900"/>
    <lineage>
        <taxon>Bacteria</taxon>
        <taxon>Pseudomonadati</taxon>
        <taxon>Pseudomonadota</taxon>
        <taxon>Gammaproteobacteria</taxon>
        <taxon>Oceanospirillales</taxon>
        <taxon>Endozoicomonadaceae</taxon>
        <taxon>Endozoicomonas</taxon>
    </lineage>
</organism>
<sequence length="179" mass="21020">MLIFYTNVFVLDQKLNFCIFNKEQLIFFNSADMKKISILISLVSLLACFIWYVREPGFEPFLTGITILNGFIVFLFTLNNLESTKFESNETDSLNIVYSDNFEINKLFSLKLKSDFFRVINYFSKKISPYLYVLICFVFIKRYEMVGNIAYLVSLPLIGITLYLAYAYSTAWLKHHTEM</sequence>
<proteinExistence type="predicted"/>
<feature type="transmembrane region" description="Helical" evidence="1">
    <location>
        <begin position="60"/>
        <end position="78"/>
    </location>
</feature>
<evidence type="ECO:0000313" key="2">
    <source>
        <dbReference type="EMBL" id="KEI71997.1"/>
    </source>
</evidence>
<keyword evidence="1" id="KW-0472">Membrane</keyword>
<comment type="caution">
    <text evidence="2">The sequence shown here is derived from an EMBL/GenBank/DDBJ whole genome shotgun (WGS) entry which is preliminary data.</text>
</comment>
<dbReference type="Proteomes" id="UP000027997">
    <property type="component" value="Unassembled WGS sequence"/>
</dbReference>
<protein>
    <submittedName>
        <fullName evidence="2">Uncharacterized protein</fullName>
    </submittedName>
</protein>
<gene>
    <name evidence="2" type="ORF">GV64_15810</name>
</gene>
<feature type="transmembrane region" description="Helical" evidence="1">
    <location>
        <begin position="149"/>
        <end position="169"/>
    </location>
</feature>
<keyword evidence="1" id="KW-1133">Transmembrane helix</keyword>
<evidence type="ECO:0000313" key="3">
    <source>
        <dbReference type="Proteomes" id="UP000027997"/>
    </source>
</evidence>
<feature type="transmembrane region" description="Helical" evidence="1">
    <location>
        <begin position="127"/>
        <end position="143"/>
    </location>
</feature>
<keyword evidence="3" id="KW-1185">Reference proteome</keyword>
<dbReference type="EMBL" id="JOJP01000001">
    <property type="protein sequence ID" value="KEI71997.1"/>
    <property type="molecule type" value="Genomic_DNA"/>
</dbReference>